<proteinExistence type="predicted"/>
<dbReference type="PROSITE" id="PS00101">
    <property type="entry name" value="HEXAPEP_TRANSFERASES"/>
    <property type="match status" value="1"/>
</dbReference>
<evidence type="ECO:0000256" key="1">
    <source>
        <dbReference type="ARBA" id="ARBA00022679"/>
    </source>
</evidence>
<dbReference type="AlphaFoldDB" id="A0A7I9Z6I4"/>
<dbReference type="EMBL" id="BLLA01000001">
    <property type="protein sequence ID" value="GFG96468.1"/>
    <property type="molecule type" value="Genomic_DNA"/>
</dbReference>
<feature type="active site" description="Proton acceptor" evidence="3">
    <location>
        <position position="141"/>
    </location>
</feature>
<evidence type="ECO:0000256" key="4">
    <source>
        <dbReference type="PIRSR" id="PIRSR620019-2"/>
    </source>
</evidence>
<name>A0A7I9Z6I4_9MYCO</name>
<dbReference type="InterPro" id="IPR050179">
    <property type="entry name" value="Trans_hexapeptide_repeat"/>
</dbReference>
<dbReference type="SUPFAM" id="SSF51161">
    <property type="entry name" value="Trimeric LpxA-like enzymes"/>
    <property type="match status" value="1"/>
</dbReference>
<dbReference type="InterPro" id="IPR011004">
    <property type="entry name" value="Trimer_LpxA-like_sf"/>
</dbReference>
<dbReference type="GO" id="GO:0016740">
    <property type="term" value="F:transferase activity"/>
    <property type="evidence" value="ECO:0007669"/>
    <property type="project" value="UniProtKB-KW"/>
</dbReference>
<keyword evidence="1" id="KW-0808">Transferase</keyword>
<evidence type="ECO:0000256" key="2">
    <source>
        <dbReference type="ARBA" id="ARBA00022737"/>
    </source>
</evidence>
<dbReference type="InterPro" id="IPR018357">
    <property type="entry name" value="Hexapep_transf_CS"/>
</dbReference>
<gene>
    <name evidence="5" type="ORF">MTIM_23470</name>
</gene>
<evidence type="ECO:0000256" key="3">
    <source>
        <dbReference type="PIRSR" id="PIRSR620019-1"/>
    </source>
</evidence>
<dbReference type="Proteomes" id="UP000465301">
    <property type="component" value="Unassembled WGS sequence"/>
</dbReference>
<keyword evidence="6" id="KW-1185">Reference proteome</keyword>
<dbReference type="PANTHER" id="PTHR43300">
    <property type="entry name" value="ACETYLTRANSFERASE"/>
    <property type="match status" value="1"/>
</dbReference>
<dbReference type="CDD" id="cd03360">
    <property type="entry name" value="LbH_AT_putative"/>
    <property type="match status" value="1"/>
</dbReference>
<evidence type="ECO:0008006" key="7">
    <source>
        <dbReference type="Google" id="ProtNLM"/>
    </source>
</evidence>
<sequence>MGMDNAIEHSGPSMPAYVGLLGAGAQAREVASYLPPTTKVFWAVSPTHLDVAACDQIDITSPSPTAQDSPVVGAVGAPALRQQLVAAWPGDRFMTVVSPAAYVDPSCEIGDGVVIAPGAILTVNVVVGDHCQVNVGATLSHDANLGSFVTIGPGAHIAGRVRLGDGVFVGVGASISNDVSIASGVVVGAGAIVLADVATPNAVVAGVPASVVKVRDGWLDVV</sequence>
<evidence type="ECO:0000313" key="6">
    <source>
        <dbReference type="Proteomes" id="UP000465301"/>
    </source>
</evidence>
<comment type="caution">
    <text evidence="5">The sequence shown here is derived from an EMBL/GenBank/DDBJ whole genome shotgun (WGS) entry which is preliminary data.</text>
</comment>
<feature type="binding site" evidence="4">
    <location>
        <position position="76"/>
    </location>
    <ligand>
        <name>substrate</name>
    </ligand>
</feature>
<protein>
    <recommendedName>
        <fullName evidence="7">Acetyltransferase</fullName>
    </recommendedName>
</protein>
<dbReference type="Gene3D" id="2.160.10.10">
    <property type="entry name" value="Hexapeptide repeat proteins"/>
    <property type="match status" value="1"/>
</dbReference>
<evidence type="ECO:0000313" key="5">
    <source>
        <dbReference type="EMBL" id="GFG96468.1"/>
    </source>
</evidence>
<keyword evidence="2" id="KW-0677">Repeat</keyword>
<organism evidence="5 6">
    <name type="scientific">Mycobacterium timonense</name>
    <dbReference type="NCBI Taxonomy" id="701043"/>
    <lineage>
        <taxon>Bacteria</taxon>
        <taxon>Bacillati</taxon>
        <taxon>Actinomycetota</taxon>
        <taxon>Actinomycetes</taxon>
        <taxon>Mycobacteriales</taxon>
        <taxon>Mycobacteriaceae</taxon>
        <taxon>Mycobacterium</taxon>
        <taxon>Mycobacterium avium complex (MAC)</taxon>
    </lineage>
</organism>
<dbReference type="InterPro" id="IPR020019">
    <property type="entry name" value="AcTrfase_PglD-like"/>
</dbReference>
<dbReference type="PANTHER" id="PTHR43300:SF7">
    <property type="entry name" value="UDP-N-ACETYLBACILLOSAMINE N-ACETYLTRANSFERASE"/>
    <property type="match status" value="1"/>
</dbReference>
<feature type="site" description="Increases basicity of active site His" evidence="3">
    <location>
        <position position="142"/>
    </location>
</feature>
<accession>A0A7I9Z6I4</accession>
<reference evidence="5 6" key="1">
    <citation type="journal article" date="2019" name="Emerg. Microbes Infect.">
        <title>Comprehensive subspecies identification of 175 nontuberculous mycobacteria species based on 7547 genomic profiles.</title>
        <authorList>
            <person name="Matsumoto Y."/>
            <person name="Kinjo T."/>
            <person name="Motooka D."/>
            <person name="Nabeya D."/>
            <person name="Jung N."/>
            <person name="Uechi K."/>
            <person name="Horii T."/>
            <person name="Iida T."/>
            <person name="Fujita J."/>
            <person name="Nakamura S."/>
        </authorList>
    </citation>
    <scope>NUCLEOTIDE SEQUENCE [LARGE SCALE GENOMIC DNA]</scope>
    <source>
        <strain evidence="5 6">JCM 30726</strain>
    </source>
</reference>